<evidence type="ECO:0000259" key="1">
    <source>
        <dbReference type="Pfam" id="PF00078"/>
    </source>
</evidence>
<evidence type="ECO:0000313" key="2">
    <source>
        <dbReference type="Proteomes" id="UP000818029"/>
    </source>
</evidence>
<dbReference type="PANTHER" id="PTHR31635:SF196">
    <property type="entry name" value="REVERSE TRANSCRIPTASE DOMAIN-CONTAINING PROTEIN-RELATED"/>
    <property type="match status" value="1"/>
</dbReference>
<dbReference type="Proteomes" id="UP000818029">
    <property type="component" value="Chromosome A02"/>
</dbReference>
<keyword evidence="2" id="KW-1185">Reference proteome</keyword>
<evidence type="ECO:0000313" key="3">
    <source>
        <dbReference type="RefSeq" id="XP_040947431.1"/>
    </source>
</evidence>
<dbReference type="RefSeq" id="XP_040947431.1">
    <property type="nucleotide sequence ID" value="XM_041091497.1"/>
</dbReference>
<proteinExistence type="predicted"/>
<feature type="domain" description="Reverse transcriptase" evidence="1">
    <location>
        <begin position="236"/>
        <end position="343"/>
    </location>
</feature>
<reference evidence="3" key="2">
    <citation type="submission" date="2025-08" db="UniProtKB">
        <authorList>
            <consortium name="RefSeq"/>
        </authorList>
    </citation>
    <scope>IDENTIFICATION</scope>
</reference>
<dbReference type="SUPFAM" id="SSF56672">
    <property type="entry name" value="DNA/RNA polymerases"/>
    <property type="match status" value="1"/>
</dbReference>
<dbReference type="PANTHER" id="PTHR31635">
    <property type="entry name" value="REVERSE TRANSCRIPTASE DOMAIN-CONTAINING PROTEIN-RELATED"/>
    <property type="match status" value="1"/>
</dbReference>
<reference evidence="2" key="1">
    <citation type="journal article" date="2020" name="Nat. Genet.">
        <title>Genomic diversifications of five Gossypium allopolyploid species and their impact on cotton improvement.</title>
        <authorList>
            <person name="Chen Z.J."/>
            <person name="Sreedasyam A."/>
            <person name="Ando A."/>
            <person name="Song Q."/>
            <person name="De Santiago L.M."/>
            <person name="Hulse-Kemp A.M."/>
            <person name="Ding M."/>
            <person name="Ye W."/>
            <person name="Kirkbride R.C."/>
            <person name="Jenkins J."/>
            <person name="Plott C."/>
            <person name="Lovell J."/>
            <person name="Lin Y.M."/>
            <person name="Vaughn R."/>
            <person name="Liu B."/>
            <person name="Simpson S."/>
            <person name="Scheffler B.E."/>
            <person name="Wen L."/>
            <person name="Saski C.A."/>
            <person name="Grover C.E."/>
            <person name="Hu G."/>
            <person name="Conover J.L."/>
            <person name="Carlson J.W."/>
            <person name="Shu S."/>
            <person name="Boston L.B."/>
            <person name="Williams M."/>
            <person name="Peterson D.G."/>
            <person name="McGee K."/>
            <person name="Jones D.C."/>
            <person name="Wendel J.F."/>
            <person name="Stelly D.M."/>
            <person name="Grimwood J."/>
            <person name="Schmutz J."/>
        </authorList>
    </citation>
    <scope>NUCLEOTIDE SEQUENCE [LARGE SCALE GENOMIC DNA]</scope>
    <source>
        <strain evidence="2">cv. TM-1</strain>
    </source>
</reference>
<dbReference type="Pfam" id="PF00078">
    <property type="entry name" value="RVT_1"/>
    <property type="match status" value="1"/>
</dbReference>
<gene>
    <name evidence="3" type="primary">LOC121216161</name>
</gene>
<dbReference type="GeneID" id="121216161"/>
<protein>
    <recommendedName>
        <fullName evidence="1">Reverse transcriptase domain-containing protein</fullName>
    </recommendedName>
</protein>
<name>A0ABM2ZXT3_GOSHI</name>
<accession>A0ABM2ZXT3</accession>
<organism evidence="2 3">
    <name type="scientific">Gossypium hirsutum</name>
    <name type="common">Upland cotton</name>
    <name type="synonym">Gossypium mexicanum</name>
    <dbReference type="NCBI Taxonomy" id="3635"/>
    <lineage>
        <taxon>Eukaryota</taxon>
        <taxon>Viridiplantae</taxon>
        <taxon>Streptophyta</taxon>
        <taxon>Embryophyta</taxon>
        <taxon>Tracheophyta</taxon>
        <taxon>Spermatophyta</taxon>
        <taxon>Magnoliopsida</taxon>
        <taxon>eudicotyledons</taxon>
        <taxon>Gunneridae</taxon>
        <taxon>Pentapetalae</taxon>
        <taxon>rosids</taxon>
        <taxon>malvids</taxon>
        <taxon>Malvales</taxon>
        <taxon>Malvaceae</taxon>
        <taxon>Malvoideae</taxon>
        <taxon>Gossypium</taxon>
    </lineage>
</organism>
<sequence length="369" mass="43521">MGYLNGKVSGKLKKLKGALRKWNGEERYTLDRRFNEIEARIRCLDECSDVRDLSKLELEELKNLNLELGVFSRFKESIWRQKSRMTWLKVGDSNIAFFHRAVKFKAKRKTVYGMKIGNEWLSDPKALKAKMFNFFRNHFSYHSRKWSMDLEFNFKRLRDIDVASLEKPFSMEEIKEVVWSYDENKAPGPDGFNLCYFRKCWEVVKEDLFEMMVKFFNSGKLEKSINSSFIALIPKNDNPQDILEFRPIFWRKGGAEEYLLFKLDFAKAYNCLRWDFLELILLKMGFGESWTGWMVEYVSSARAVMLVNGAVTNEFRLHRGLRQGDPLSPFLFILVTEVLHLLFEKAEELGMIEGIKDILPGRFPIFSCR</sequence>
<dbReference type="InterPro" id="IPR043502">
    <property type="entry name" value="DNA/RNA_pol_sf"/>
</dbReference>
<dbReference type="InterPro" id="IPR000477">
    <property type="entry name" value="RT_dom"/>
</dbReference>